<feature type="region of interest" description="Disordered" evidence="3">
    <location>
        <begin position="1"/>
        <end position="20"/>
    </location>
</feature>
<dbReference type="Pfam" id="PF07993">
    <property type="entry name" value="NAD_binding_4"/>
    <property type="match status" value="1"/>
</dbReference>
<comment type="caution">
    <text evidence="6">The sequence shown here is derived from an EMBL/GenBank/DDBJ whole genome shotgun (WGS) entry which is preliminary data.</text>
</comment>
<dbReference type="SUPFAM" id="SSF56801">
    <property type="entry name" value="Acetyl-CoA synthetase-like"/>
    <property type="match status" value="1"/>
</dbReference>
<evidence type="ECO:0000259" key="5">
    <source>
        <dbReference type="Pfam" id="PF07993"/>
    </source>
</evidence>
<dbReference type="InterPro" id="IPR000873">
    <property type="entry name" value="AMP-dep_synth/lig_dom"/>
</dbReference>
<dbReference type="InterPro" id="IPR013120">
    <property type="entry name" value="FAR_NAD-bd"/>
</dbReference>
<evidence type="ECO:0000256" key="2">
    <source>
        <dbReference type="ARBA" id="ARBA00022553"/>
    </source>
</evidence>
<dbReference type="PANTHER" id="PTHR43439:SF2">
    <property type="entry name" value="ENZYME, PUTATIVE (JCVI)-RELATED"/>
    <property type="match status" value="1"/>
</dbReference>
<dbReference type="EMBL" id="MU151083">
    <property type="protein sequence ID" value="KAF9451607.1"/>
    <property type="molecule type" value="Genomic_DNA"/>
</dbReference>
<dbReference type="AlphaFoldDB" id="A0A9P5XHP1"/>
<keyword evidence="1" id="KW-0596">Phosphopantetheine</keyword>
<accession>A0A9P5XHP1</accession>
<evidence type="ECO:0000259" key="4">
    <source>
        <dbReference type="Pfam" id="PF00501"/>
    </source>
</evidence>
<sequence>MATLPCPQAQNSPTFTPPPLDGSLTVPEIYDYHLGHSSTHPLFVYDCDSAVQTITWKQAVQAIHTAARSLRSIPTLQDTRDVPVVAILAVIDQLSYFALTAGIMRAGYRAFPISPRNSDCGVANLLQKTRARHLIVSKDEAMQRTAKAARQLLLADEISSEVFLLDAPSFGDLFSDQGQYFAALPPMRSMSADDVALILHSSGSTSFPKPISLSHRNLIQWGAQPYYGETDLCGRVLSNHSLPFFHAMGIVSLSWATMTGVIISNFAPRDPPVMATPENLFNSAVACQSRLILCVPTFLEEWSHSQEKLIELQKFKAIMFGGAPVQKAVGDKLSNLGIHLYPFYGATELGGTCSFLPRVPPSEGWEYFKISAHSKPVFLEHDAGASIYQLLIEESRLSAATSSHTPAVINTLYNGNNAYDTNDLVIRHPTNPILIKIYGRADDQIMHSTGEKTNPVPMETIINRHPMVQSSVIFGRGRFQAGVLIEPRAEHVFDPSDTERLMSFRHAVWSSVEEANNFGPSHSRIFKEMILVAHPSKAFHYTAKGTPRRQFIINEYEKEIEQGYIDLEKASFVQVDAPEILNMEKSRLYVSQLVEQVMGRELRDGDDFFLCGCDSLKATWIRNNLLNILHSINVDTTSIPVNFIYLYPTTSRLSGYLSSLTSGREPDLAEGAVERMNDLVRKYSVDFPQHRPTTNEIPVTETVLLTGSTGGLGSYTLENLILDNAVSKIYCLNRKGRTGSLERQKSAFKGRGIDLALLNSGKLVFIEGETDHPYLGMGKEQYEEVRDNITTVLHVAWRVDFNISISSTEPLIAGVRALIELCLSSPHKEPPRLVFASSISVVRNWRNGPAPETALPDATIAVGSGYPESKWVAEQVLNSAAQVAVFKPVIVRIGQLSGARNGFWGLSEWVPSVVQTAPILQCLPDTSGHVSWIPVHLAANAFAKMRSSPRSFLHLIHPNPTTWTKVFGLVSKTLNIPLVPYGKWLSALEESAKSSSKLPASSLQLMDFYQSVNKVFNSEADEAFGFPQLSTTQAEAVVPTLSSLPQLGTEDVASWLSYWTSAGALA</sequence>
<dbReference type="InterPro" id="IPR042099">
    <property type="entry name" value="ANL_N_sf"/>
</dbReference>
<protein>
    <submittedName>
        <fullName evidence="6">Acetyl-CoA synthetase-like protein</fullName>
    </submittedName>
</protein>
<dbReference type="Gene3D" id="3.40.50.720">
    <property type="entry name" value="NAD(P)-binding Rossmann-like Domain"/>
    <property type="match status" value="1"/>
</dbReference>
<gene>
    <name evidence="6" type="ORF">P691DRAFT_723889</name>
</gene>
<dbReference type="Proteomes" id="UP000807342">
    <property type="component" value="Unassembled WGS sequence"/>
</dbReference>
<dbReference type="OrthoDB" id="429813at2759"/>
<feature type="domain" description="Thioester reductase (TE)" evidence="5">
    <location>
        <begin position="705"/>
        <end position="941"/>
    </location>
</feature>
<name>A0A9P5XHP1_9AGAR</name>
<dbReference type="PROSITE" id="PS00455">
    <property type="entry name" value="AMP_BINDING"/>
    <property type="match status" value="1"/>
</dbReference>
<dbReference type="SUPFAM" id="SSF51735">
    <property type="entry name" value="NAD(P)-binding Rossmann-fold domains"/>
    <property type="match status" value="1"/>
</dbReference>
<keyword evidence="2" id="KW-0597">Phosphoprotein</keyword>
<dbReference type="Pfam" id="PF23562">
    <property type="entry name" value="AMP-binding_C_3"/>
    <property type="match status" value="1"/>
</dbReference>
<dbReference type="InterPro" id="IPR020845">
    <property type="entry name" value="AMP-binding_CS"/>
</dbReference>
<dbReference type="Gene3D" id="3.40.50.12780">
    <property type="entry name" value="N-terminal domain of ligase-like"/>
    <property type="match status" value="1"/>
</dbReference>
<dbReference type="InterPro" id="IPR051414">
    <property type="entry name" value="Adenylate-forming_Reductase"/>
</dbReference>
<dbReference type="InterPro" id="IPR036291">
    <property type="entry name" value="NAD(P)-bd_dom_sf"/>
</dbReference>
<evidence type="ECO:0000313" key="6">
    <source>
        <dbReference type="EMBL" id="KAF9451607.1"/>
    </source>
</evidence>
<evidence type="ECO:0000256" key="3">
    <source>
        <dbReference type="SAM" id="MobiDB-lite"/>
    </source>
</evidence>
<organism evidence="6 7">
    <name type="scientific">Macrolepiota fuliginosa MF-IS2</name>
    <dbReference type="NCBI Taxonomy" id="1400762"/>
    <lineage>
        <taxon>Eukaryota</taxon>
        <taxon>Fungi</taxon>
        <taxon>Dikarya</taxon>
        <taxon>Basidiomycota</taxon>
        <taxon>Agaricomycotina</taxon>
        <taxon>Agaricomycetes</taxon>
        <taxon>Agaricomycetidae</taxon>
        <taxon>Agaricales</taxon>
        <taxon>Agaricineae</taxon>
        <taxon>Agaricaceae</taxon>
        <taxon>Macrolepiota</taxon>
    </lineage>
</organism>
<reference evidence="6" key="1">
    <citation type="submission" date="2020-11" db="EMBL/GenBank/DDBJ databases">
        <authorList>
            <consortium name="DOE Joint Genome Institute"/>
            <person name="Ahrendt S."/>
            <person name="Riley R."/>
            <person name="Andreopoulos W."/>
            <person name="Labutti K."/>
            <person name="Pangilinan J."/>
            <person name="Ruiz-Duenas F.J."/>
            <person name="Barrasa J.M."/>
            <person name="Sanchez-Garcia M."/>
            <person name="Camarero S."/>
            <person name="Miyauchi S."/>
            <person name="Serrano A."/>
            <person name="Linde D."/>
            <person name="Babiker R."/>
            <person name="Drula E."/>
            <person name="Ayuso-Fernandez I."/>
            <person name="Pacheco R."/>
            <person name="Padilla G."/>
            <person name="Ferreira P."/>
            <person name="Barriuso J."/>
            <person name="Kellner H."/>
            <person name="Castanera R."/>
            <person name="Alfaro M."/>
            <person name="Ramirez L."/>
            <person name="Pisabarro A.G."/>
            <person name="Kuo A."/>
            <person name="Tritt A."/>
            <person name="Lipzen A."/>
            <person name="He G."/>
            <person name="Yan M."/>
            <person name="Ng V."/>
            <person name="Cullen D."/>
            <person name="Martin F."/>
            <person name="Rosso M.-N."/>
            <person name="Henrissat B."/>
            <person name="Hibbett D."/>
            <person name="Martinez A.T."/>
            <person name="Grigoriev I.V."/>
        </authorList>
    </citation>
    <scope>NUCLEOTIDE SEQUENCE</scope>
    <source>
        <strain evidence="6">MF-IS2</strain>
    </source>
</reference>
<evidence type="ECO:0000313" key="7">
    <source>
        <dbReference type="Proteomes" id="UP000807342"/>
    </source>
</evidence>
<dbReference type="Pfam" id="PF00501">
    <property type="entry name" value="AMP-binding"/>
    <property type="match status" value="1"/>
</dbReference>
<keyword evidence="7" id="KW-1185">Reference proteome</keyword>
<proteinExistence type="predicted"/>
<dbReference type="PANTHER" id="PTHR43439">
    <property type="entry name" value="PHENYLACETATE-COENZYME A LIGASE"/>
    <property type="match status" value="1"/>
</dbReference>
<feature type="domain" description="AMP-dependent synthetase/ligase" evidence="4">
    <location>
        <begin position="44"/>
        <end position="360"/>
    </location>
</feature>
<evidence type="ECO:0000256" key="1">
    <source>
        <dbReference type="ARBA" id="ARBA00022450"/>
    </source>
</evidence>